<keyword evidence="1" id="KW-0805">Transcription regulation</keyword>
<dbReference type="Gene3D" id="1.10.10.10">
    <property type="entry name" value="Winged helix-like DNA-binding domain superfamily/Winged helix DNA-binding domain"/>
    <property type="match status" value="1"/>
</dbReference>
<dbReference type="Pfam" id="PF01047">
    <property type="entry name" value="MarR"/>
    <property type="match status" value="1"/>
</dbReference>
<keyword evidence="3" id="KW-0804">Transcription</keyword>
<evidence type="ECO:0000259" key="4">
    <source>
        <dbReference type="PROSITE" id="PS50995"/>
    </source>
</evidence>
<evidence type="ECO:0000313" key="5">
    <source>
        <dbReference type="EMBL" id="NIK74754.1"/>
    </source>
</evidence>
<dbReference type="AlphaFoldDB" id="A0A846MSZ2"/>
<evidence type="ECO:0000256" key="1">
    <source>
        <dbReference type="ARBA" id="ARBA00023015"/>
    </source>
</evidence>
<dbReference type="InterPro" id="IPR023187">
    <property type="entry name" value="Tscrpt_reg_MarR-type_CS"/>
</dbReference>
<evidence type="ECO:0000313" key="6">
    <source>
        <dbReference type="Proteomes" id="UP000537126"/>
    </source>
</evidence>
<dbReference type="PRINTS" id="PR00598">
    <property type="entry name" value="HTHMARR"/>
</dbReference>
<dbReference type="InterPro" id="IPR036388">
    <property type="entry name" value="WH-like_DNA-bd_sf"/>
</dbReference>
<proteinExistence type="predicted"/>
<organism evidence="5 6">
    <name type="scientific">Thermonema lapsum</name>
    <dbReference type="NCBI Taxonomy" id="28195"/>
    <lineage>
        <taxon>Bacteria</taxon>
        <taxon>Pseudomonadati</taxon>
        <taxon>Bacteroidota</taxon>
        <taxon>Cytophagia</taxon>
        <taxon>Cytophagales</taxon>
        <taxon>Thermonemataceae</taxon>
        <taxon>Thermonema</taxon>
    </lineage>
</organism>
<dbReference type="PROSITE" id="PS50995">
    <property type="entry name" value="HTH_MARR_2"/>
    <property type="match status" value="1"/>
</dbReference>
<protein>
    <submittedName>
        <fullName evidence="5">DNA-binding MarR family transcriptional regulator</fullName>
    </submittedName>
</protein>
<dbReference type="PROSITE" id="PS01117">
    <property type="entry name" value="HTH_MARR_1"/>
    <property type="match status" value="1"/>
</dbReference>
<keyword evidence="2 5" id="KW-0238">DNA-binding</keyword>
<dbReference type="SUPFAM" id="SSF46785">
    <property type="entry name" value="Winged helix' DNA-binding domain"/>
    <property type="match status" value="1"/>
</dbReference>
<reference evidence="5 6" key="1">
    <citation type="submission" date="2020-03" db="EMBL/GenBank/DDBJ databases">
        <title>Genomic Encyclopedia of Type Strains, Phase IV (KMG-IV): sequencing the most valuable type-strain genomes for metagenomic binning, comparative biology and taxonomic classification.</title>
        <authorList>
            <person name="Goeker M."/>
        </authorList>
    </citation>
    <scope>NUCLEOTIDE SEQUENCE [LARGE SCALE GENOMIC DNA]</scope>
    <source>
        <strain evidence="5 6">DSM 5718</strain>
    </source>
</reference>
<dbReference type="GO" id="GO:0003677">
    <property type="term" value="F:DNA binding"/>
    <property type="evidence" value="ECO:0007669"/>
    <property type="project" value="UniProtKB-KW"/>
</dbReference>
<dbReference type="EMBL" id="JAASRN010000006">
    <property type="protein sequence ID" value="NIK74754.1"/>
    <property type="molecule type" value="Genomic_DNA"/>
</dbReference>
<dbReference type="PANTHER" id="PTHR42756">
    <property type="entry name" value="TRANSCRIPTIONAL REGULATOR, MARR"/>
    <property type="match status" value="1"/>
</dbReference>
<dbReference type="Proteomes" id="UP000537126">
    <property type="component" value="Unassembled WGS sequence"/>
</dbReference>
<dbReference type="GO" id="GO:0003700">
    <property type="term" value="F:DNA-binding transcription factor activity"/>
    <property type="evidence" value="ECO:0007669"/>
    <property type="project" value="InterPro"/>
</dbReference>
<evidence type="ECO:0000256" key="2">
    <source>
        <dbReference type="ARBA" id="ARBA00023125"/>
    </source>
</evidence>
<dbReference type="PANTHER" id="PTHR42756:SF1">
    <property type="entry name" value="TRANSCRIPTIONAL REPRESSOR OF EMRAB OPERON"/>
    <property type="match status" value="1"/>
</dbReference>
<dbReference type="SMART" id="SM00347">
    <property type="entry name" value="HTH_MARR"/>
    <property type="match status" value="1"/>
</dbReference>
<dbReference type="InterPro" id="IPR036390">
    <property type="entry name" value="WH_DNA-bd_sf"/>
</dbReference>
<keyword evidence="6" id="KW-1185">Reference proteome</keyword>
<dbReference type="InterPro" id="IPR000835">
    <property type="entry name" value="HTH_MarR-typ"/>
</dbReference>
<gene>
    <name evidence="5" type="ORF">FHS56_002287</name>
</gene>
<comment type="caution">
    <text evidence="5">The sequence shown here is derived from an EMBL/GenBank/DDBJ whole genome shotgun (WGS) entry which is preliminary data.</text>
</comment>
<sequence>MEFLVEDLYNLLVGRTSTAIGRRLLRNFRAHGLDISQEQWAVLVELWREDGQIQQELAVKTYKDKPSITRLIDKLEAQGLVERRADETDRRIKRIFLTEKGKALEKDAMDMAQKTLNEAISGIEAEKILICREVLYRVYKNLAQDE</sequence>
<name>A0A846MSZ2_9BACT</name>
<evidence type="ECO:0000256" key="3">
    <source>
        <dbReference type="ARBA" id="ARBA00023163"/>
    </source>
</evidence>
<dbReference type="RefSeq" id="WP_166920838.1">
    <property type="nucleotide sequence ID" value="NZ_JAASRN010000006.1"/>
</dbReference>
<feature type="domain" description="HTH marR-type" evidence="4">
    <location>
        <begin position="6"/>
        <end position="140"/>
    </location>
</feature>
<accession>A0A846MSZ2</accession>